<dbReference type="RefSeq" id="WP_209551879.1">
    <property type="nucleotide sequence ID" value="NZ_QFAY01000025.1"/>
</dbReference>
<dbReference type="EMBL" id="QFAY01000025">
    <property type="protein sequence ID" value="MBP2621843.1"/>
    <property type="molecule type" value="Genomic_DNA"/>
</dbReference>
<keyword evidence="2" id="KW-1185">Reference proteome</keyword>
<reference evidence="1 2" key="1">
    <citation type="submission" date="2018-05" db="EMBL/GenBank/DDBJ databases">
        <title>Draft genome sequence of Streptococcus panodentis CCUG 70867T.</title>
        <authorList>
            <person name="Salva-Serra F."/>
            <person name="Mendez V."/>
            <person name="Jaen-Luchoro D."/>
            <person name="Gonzales-Siles L."/>
            <person name="Karlsson R."/>
            <person name="Engstrom-Jakobsson H."/>
            <person name="Busquets A."/>
            <person name="Gomila M."/>
            <person name="Pineiro-Iglesias B."/>
            <person name="Bennasar-Figueras A."/>
            <person name="Seeger M."/>
            <person name="Moore E."/>
        </authorList>
    </citation>
    <scope>NUCLEOTIDE SEQUENCE [LARGE SCALE GENOMIC DNA]</scope>
    <source>
        <strain evidence="1 2">CCUG 70867</strain>
    </source>
</reference>
<gene>
    <name evidence="1" type="ORF">DHL47_11055</name>
</gene>
<protein>
    <recommendedName>
        <fullName evidence="3">DUF4176 domain-containing protein</fullName>
    </recommendedName>
</protein>
<dbReference type="InterPro" id="IPR025233">
    <property type="entry name" value="DUF4176"/>
</dbReference>
<organism evidence="1 2">
    <name type="scientific">Streptococcus panodentis</name>
    <dbReference type="NCBI Taxonomy" id="1581472"/>
    <lineage>
        <taxon>Bacteria</taxon>
        <taxon>Bacillati</taxon>
        <taxon>Bacillota</taxon>
        <taxon>Bacilli</taxon>
        <taxon>Lactobacillales</taxon>
        <taxon>Streptococcaceae</taxon>
        <taxon>Streptococcus</taxon>
    </lineage>
</organism>
<evidence type="ECO:0008006" key="3">
    <source>
        <dbReference type="Google" id="ProtNLM"/>
    </source>
</evidence>
<evidence type="ECO:0000313" key="1">
    <source>
        <dbReference type="EMBL" id="MBP2621843.1"/>
    </source>
</evidence>
<name>A0ABS5B027_9STRE</name>
<accession>A0ABS5B027</accession>
<dbReference type="Pfam" id="PF13780">
    <property type="entry name" value="DUF4176"/>
    <property type="match status" value="1"/>
</dbReference>
<evidence type="ECO:0000313" key="2">
    <source>
        <dbReference type="Proteomes" id="UP001519349"/>
    </source>
</evidence>
<dbReference type="Proteomes" id="UP001519349">
    <property type="component" value="Unassembled WGS sequence"/>
</dbReference>
<comment type="caution">
    <text evidence="1">The sequence shown here is derived from an EMBL/GenBank/DDBJ whole genome shotgun (WGS) entry which is preliminary data.</text>
</comment>
<proteinExistence type="predicted"/>
<sequence length="219" mass="25101">MSDSRALYQLSLNRLPIEEADREVLKDVGLSLVRQEGAFRELQAVFFKQGTSYLYRSILGSSIELVLDWEEHRATVLYLDREIELQLSDFRSWLAYTDLLLSPVLPLGTIVELNKDLLPEALAASMDEAGIPFLAVILGRRLLVGLEKQEYADYLASLYPYGLRPDVDPIYMPNFFIKQVLQEGYSDAIDEQYVENQYRKDYFSRSIVSEVYHVKGGSV</sequence>